<accession>A0A2T1C2Z2</accession>
<evidence type="ECO:0000256" key="2">
    <source>
        <dbReference type="SAM" id="SignalP"/>
    </source>
</evidence>
<feature type="signal peptide" evidence="2">
    <location>
        <begin position="1"/>
        <end position="22"/>
    </location>
</feature>
<evidence type="ECO:0000313" key="3">
    <source>
        <dbReference type="EMBL" id="PSB02631.1"/>
    </source>
</evidence>
<name>A0A2T1C2Z2_9CYAN</name>
<organism evidence="3 4">
    <name type="scientific">Merismopedia glauca CCAP 1448/3</name>
    <dbReference type="NCBI Taxonomy" id="1296344"/>
    <lineage>
        <taxon>Bacteria</taxon>
        <taxon>Bacillati</taxon>
        <taxon>Cyanobacteriota</taxon>
        <taxon>Cyanophyceae</taxon>
        <taxon>Synechococcales</taxon>
        <taxon>Merismopediaceae</taxon>
        <taxon>Merismopedia</taxon>
    </lineage>
</organism>
<proteinExistence type="predicted"/>
<evidence type="ECO:0000313" key="4">
    <source>
        <dbReference type="Proteomes" id="UP000238762"/>
    </source>
</evidence>
<dbReference type="Proteomes" id="UP000238762">
    <property type="component" value="Unassembled WGS sequence"/>
</dbReference>
<dbReference type="AlphaFoldDB" id="A0A2T1C2Z2"/>
<evidence type="ECO:0000256" key="1">
    <source>
        <dbReference type="SAM" id="MobiDB-lite"/>
    </source>
</evidence>
<sequence>MNHGRYLGLMMMMLHLSSAEIALSQVAQPVDRTLQPVASVVIPEASAIAVIFKTPMTYVPKGQKQNYPVTGFLAEPLKDDRGNVVVPVNALVTLYLKPTDEGALISGNGIVIGGRLMSITTSSILVPAQTETVFFGSEYVPTPGIVNRVSTSFLSIVTDSDALKPELRFSLGLGLAIASGLSTPKAKSPPAVVTIGENSVYVLTLTAPVTLPSHLIPVTEPTPNQQMPTADTTSIKSLVSH</sequence>
<gene>
    <name evidence="3" type="ORF">C7B64_12340</name>
</gene>
<evidence type="ECO:0008006" key="5">
    <source>
        <dbReference type="Google" id="ProtNLM"/>
    </source>
</evidence>
<reference evidence="3 4" key="2">
    <citation type="submission" date="2018-03" db="EMBL/GenBank/DDBJ databases">
        <title>The ancient ancestry and fast evolution of plastids.</title>
        <authorList>
            <person name="Moore K.R."/>
            <person name="Magnabosco C."/>
            <person name="Momper L."/>
            <person name="Gold D.A."/>
            <person name="Bosak T."/>
            <person name="Fournier G.P."/>
        </authorList>
    </citation>
    <scope>NUCLEOTIDE SEQUENCE [LARGE SCALE GENOMIC DNA]</scope>
    <source>
        <strain evidence="3 4">CCAP 1448/3</strain>
    </source>
</reference>
<keyword evidence="2" id="KW-0732">Signal</keyword>
<dbReference type="EMBL" id="PVWJ01000054">
    <property type="protein sequence ID" value="PSB02631.1"/>
    <property type="molecule type" value="Genomic_DNA"/>
</dbReference>
<feature type="compositionally biased region" description="Polar residues" evidence="1">
    <location>
        <begin position="221"/>
        <end position="241"/>
    </location>
</feature>
<feature type="region of interest" description="Disordered" evidence="1">
    <location>
        <begin position="218"/>
        <end position="241"/>
    </location>
</feature>
<protein>
    <recommendedName>
        <fullName evidence="5">SbsA Ig-like domain-containing protein</fullName>
    </recommendedName>
</protein>
<comment type="caution">
    <text evidence="3">The sequence shown here is derived from an EMBL/GenBank/DDBJ whole genome shotgun (WGS) entry which is preliminary data.</text>
</comment>
<keyword evidence="4" id="KW-1185">Reference proteome</keyword>
<feature type="chain" id="PRO_5015727798" description="SbsA Ig-like domain-containing protein" evidence="2">
    <location>
        <begin position="23"/>
        <end position="241"/>
    </location>
</feature>
<reference evidence="3 4" key="1">
    <citation type="submission" date="2018-02" db="EMBL/GenBank/DDBJ databases">
        <authorList>
            <person name="Cohen D.B."/>
            <person name="Kent A.D."/>
        </authorList>
    </citation>
    <scope>NUCLEOTIDE SEQUENCE [LARGE SCALE GENOMIC DNA]</scope>
    <source>
        <strain evidence="3 4">CCAP 1448/3</strain>
    </source>
</reference>